<dbReference type="AlphaFoldDB" id="A0A6A4HZJ7"/>
<evidence type="ECO:0000256" key="1">
    <source>
        <dbReference type="SAM" id="MobiDB-lite"/>
    </source>
</evidence>
<keyword evidence="4" id="KW-1185">Reference proteome</keyword>
<gene>
    <name evidence="3" type="ORF">BT96DRAFT_916535</name>
</gene>
<proteinExistence type="predicted"/>
<keyword evidence="2" id="KW-0812">Transmembrane</keyword>
<feature type="compositionally biased region" description="Basic and acidic residues" evidence="1">
    <location>
        <begin position="21"/>
        <end position="43"/>
    </location>
</feature>
<dbReference type="Proteomes" id="UP000799118">
    <property type="component" value="Unassembled WGS sequence"/>
</dbReference>
<organism evidence="3 4">
    <name type="scientific">Gymnopus androsaceus JB14</name>
    <dbReference type="NCBI Taxonomy" id="1447944"/>
    <lineage>
        <taxon>Eukaryota</taxon>
        <taxon>Fungi</taxon>
        <taxon>Dikarya</taxon>
        <taxon>Basidiomycota</taxon>
        <taxon>Agaricomycotina</taxon>
        <taxon>Agaricomycetes</taxon>
        <taxon>Agaricomycetidae</taxon>
        <taxon>Agaricales</taxon>
        <taxon>Marasmiineae</taxon>
        <taxon>Omphalotaceae</taxon>
        <taxon>Gymnopus</taxon>
    </lineage>
</organism>
<evidence type="ECO:0000313" key="4">
    <source>
        <dbReference type="Proteomes" id="UP000799118"/>
    </source>
</evidence>
<feature type="transmembrane region" description="Helical" evidence="2">
    <location>
        <begin position="56"/>
        <end position="76"/>
    </location>
</feature>
<evidence type="ECO:0000256" key="2">
    <source>
        <dbReference type="SAM" id="Phobius"/>
    </source>
</evidence>
<feature type="transmembrane region" description="Helical" evidence="2">
    <location>
        <begin position="185"/>
        <end position="208"/>
    </location>
</feature>
<sequence>MSSSFAQQEYLSSSSLDPTDEPLKRDDYDSEKACHDRSTTPKPSAHERFTLLLTSMRWTCAAAHIGLIVFLIVLAAKRPDEGYQKFSGTVFFSQPSFLISGNDIEAAVGQTLQTGVKVGFGWIVTGWTIVLTLTTQKLALRRQLSLYTSLTAKHDANEAWMGFGSAAMASIKWRELGFRASLNSIFLPLAYLAGIASLHSVATGMFGLSPKPVNTTFPFSSQGIPDFTGAAVGNALTGADALMTMLSLNTLIFPGLAPGADVGVIYDIPDPTSNVSTQVPLGTILQVNATYFDVSCGSLSGSVQNFDGAPEFVFGTELGLGNTTVTDFPNTISQHSLVVRPAPWGPILDDDSDPKTTWPSSILIFTTVPVSDSSNNVVQPVQVNPPMTYVPSGSTTKSSTSQLTALACNLTVDISSNKAFIDPQTNFLWNISGQVTKVSTQSSPFPVTYRSTPLDLDDSPGDALQAIWSILPIASVSPLESQLLGTCTESNSDEVCGTLFQPEQFVMESLNIFPDLLLEQTSAPSINLTDLENVLSRMTAIEFWAEGQGNNLKFANTLSTEGVAGASTSKAFVTNQNTVQVQNFYLVFAINRLQLFGALAITIVLLLLATPALLDNNNLKIDSIGILQMIWLANDHPEVQKSVTMLSDPSVDDLRKAGLLVKRNFQSHNTEGLPQQPC</sequence>
<keyword evidence="2" id="KW-0472">Membrane</keyword>
<accession>A0A6A4HZJ7</accession>
<reference evidence="3" key="1">
    <citation type="journal article" date="2019" name="Environ. Microbiol.">
        <title>Fungal ecological strategies reflected in gene transcription - a case study of two litter decomposers.</title>
        <authorList>
            <person name="Barbi F."/>
            <person name="Kohler A."/>
            <person name="Barry K."/>
            <person name="Baskaran P."/>
            <person name="Daum C."/>
            <person name="Fauchery L."/>
            <person name="Ihrmark K."/>
            <person name="Kuo A."/>
            <person name="LaButti K."/>
            <person name="Lipzen A."/>
            <person name="Morin E."/>
            <person name="Grigoriev I.V."/>
            <person name="Henrissat B."/>
            <person name="Lindahl B."/>
            <person name="Martin F."/>
        </authorList>
    </citation>
    <scope>NUCLEOTIDE SEQUENCE</scope>
    <source>
        <strain evidence="3">JB14</strain>
    </source>
</reference>
<feature type="compositionally biased region" description="Polar residues" evidence="1">
    <location>
        <begin position="1"/>
        <end position="17"/>
    </location>
</feature>
<name>A0A6A4HZJ7_9AGAR</name>
<evidence type="ECO:0000313" key="3">
    <source>
        <dbReference type="EMBL" id="KAE9404852.1"/>
    </source>
</evidence>
<feature type="transmembrane region" description="Helical" evidence="2">
    <location>
        <begin position="593"/>
        <end position="614"/>
    </location>
</feature>
<feature type="region of interest" description="Disordered" evidence="1">
    <location>
        <begin position="1"/>
        <end position="43"/>
    </location>
</feature>
<keyword evidence="2" id="KW-1133">Transmembrane helix</keyword>
<dbReference type="OrthoDB" id="2644397at2759"/>
<protein>
    <submittedName>
        <fullName evidence="3">Uncharacterized protein</fullName>
    </submittedName>
</protein>
<dbReference type="EMBL" id="ML769413">
    <property type="protein sequence ID" value="KAE9404852.1"/>
    <property type="molecule type" value="Genomic_DNA"/>
</dbReference>